<evidence type="ECO:0000313" key="3">
    <source>
        <dbReference type="EMBL" id="MFC6395410.1"/>
    </source>
</evidence>
<name>A0ABW1WYR0_9ACTN</name>
<proteinExistence type="predicted"/>
<feature type="signal peptide" evidence="2">
    <location>
        <begin position="1"/>
        <end position="26"/>
    </location>
</feature>
<feature type="chain" id="PRO_5046557561" description="Lipoprotein" evidence="2">
    <location>
        <begin position="27"/>
        <end position="318"/>
    </location>
</feature>
<evidence type="ECO:0008006" key="5">
    <source>
        <dbReference type="Google" id="ProtNLM"/>
    </source>
</evidence>
<organism evidence="3 4">
    <name type="scientific">Luteococcus sanguinis</name>
    <dbReference type="NCBI Taxonomy" id="174038"/>
    <lineage>
        <taxon>Bacteria</taxon>
        <taxon>Bacillati</taxon>
        <taxon>Actinomycetota</taxon>
        <taxon>Actinomycetes</taxon>
        <taxon>Propionibacteriales</taxon>
        <taxon>Propionibacteriaceae</taxon>
        <taxon>Luteococcus</taxon>
    </lineage>
</organism>
<feature type="compositionally biased region" description="Low complexity" evidence="1">
    <location>
        <begin position="24"/>
        <end position="53"/>
    </location>
</feature>
<keyword evidence="2" id="KW-0732">Signal</keyword>
<dbReference type="RefSeq" id="WP_343886662.1">
    <property type="nucleotide sequence ID" value="NZ_BAAAKI010000017.1"/>
</dbReference>
<reference evidence="4" key="1">
    <citation type="journal article" date="2019" name="Int. J. Syst. Evol. Microbiol.">
        <title>The Global Catalogue of Microorganisms (GCM) 10K type strain sequencing project: providing services to taxonomists for standard genome sequencing and annotation.</title>
        <authorList>
            <consortium name="The Broad Institute Genomics Platform"/>
            <consortium name="The Broad Institute Genome Sequencing Center for Infectious Disease"/>
            <person name="Wu L."/>
            <person name="Ma J."/>
        </authorList>
    </citation>
    <scope>NUCLEOTIDE SEQUENCE [LARGE SCALE GENOMIC DNA]</scope>
    <source>
        <strain evidence="4">CGMCC 1.15277</strain>
    </source>
</reference>
<comment type="caution">
    <text evidence="3">The sequence shown here is derived from an EMBL/GenBank/DDBJ whole genome shotgun (WGS) entry which is preliminary data.</text>
</comment>
<dbReference type="Proteomes" id="UP001596266">
    <property type="component" value="Unassembled WGS sequence"/>
</dbReference>
<keyword evidence="4" id="KW-1185">Reference proteome</keyword>
<protein>
    <recommendedName>
        <fullName evidence="5">Lipoprotein</fullName>
    </recommendedName>
</protein>
<accession>A0ABW1WYR0</accession>
<feature type="region of interest" description="Disordered" evidence="1">
    <location>
        <begin position="24"/>
        <end position="55"/>
    </location>
</feature>
<evidence type="ECO:0000313" key="4">
    <source>
        <dbReference type="Proteomes" id="UP001596266"/>
    </source>
</evidence>
<evidence type="ECO:0000256" key="2">
    <source>
        <dbReference type="SAM" id="SignalP"/>
    </source>
</evidence>
<dbReference type="PROSITE" id="PS51257">
    <property type="entry name" value="PROKAR_LIPOPROTEIN"/>
    <property type="match status" value="1"/>
</dbReference>
<evidence type="ECO:0000256" key="1">
    <source>
        <dbReference type="SAM" id="MobiDB-lite"/>
    </source>
</evidence>
<gene>
    <name evidence="3" type="ORF">ACFP57_00165</name>
</gene>
<dbReference type="EMBL" id="JBHSUA010000002">
    <property type="protein sequence ID" value="MFC6395410.1"/>
    <property type="molecule type" value="Genomic_DNA"/>
</dbReference>
<sequence length="318" mass="34055">MALIAVRRALATLLVVLAAGCSTSTADQTAPTSTTDQTAPTPTASATPSAQPALELPRGGRTIFPAHRLFGYSGAPDAPGQGRLGIGDLDERVVEMEQRAKPYAKGREVLPVMELIATTVHSSPGRDGMYRTRVDDSVIEEWLAVARKRKALLLLNIQPGRADFVDELKAYQGWLAQPDVGVALDPEWAVSAGQTPGKVFGHTSGKELNASAKYLAGIVASHHLPEKVMVYHQLNPGVVRNEQQLSAHKGVVMVKSVDGIGSPSAKTATWERVVATMPEFVHPGFKLFYEEDAATGGRVMTAAEVLGLRPVPEYVLFE</sequence>